<feature type="coiled-coil region" evidence="1">
    <location>
        <begin position="111"/>
        <end position="138"/>
    </location>
</feature>
<proteinExistence type="predicted"/>
<reference evidence="2 3" key="2">
    <citation type="submission" date="2024-03" db="EMBL/GenBank/DDBJ databases">
        <title>The Genome Sequence of Enterococcus sp. DIV1094.</title>
        <authorList>
            <consortium name="The Broad Institute Genomics Platform"/>
            <consortium name="The Broad Institute Microbial Omics Core"/>
            <consortium name="The Broad Institute Genomic Center for Infectious Diseases"/>
            <person name="Earl A."/>
            <person name="Manson A."/>
            <person name="Gilmore M."/>
            <person name="Schwartman J."/>
            <person name="Shea T."/>
            <person name="Abouelleil A."/>
            <person name="Cao P."/>
            <person name="Chapman S."/>
            <person name="Cusick C."/>
            <person name="Young S."/>
            <person name="Neafsey D."/>
            <person name="Nusbaum C."/>
            <person name="Birren B."/>
        </authorList>
    </citation>
    <scope>NUCLEOTIDE SEQUENCE [LARGE SCALE GENOMIC DNA]</scope>
    <source>
        <strain evidence="2 3">DIV1094</strain>
    </source>
</reference>
<gene>
    <name evidence="2" type="ORF">DOK79_001471</name>
</gene>
<protein>
    <submittedName>
        <fullName evidence="2">Uncharacterized protein</fullName>
    </submittedName>
</protein>
<evidence type="ECO:0000313" key="3">
    <source>
        <dbReference type="Proteomes" id="UP000664360"/>
    </source>
</evidence>
<organism evidence="2 3">
    <name type="scientific">Candidatus Enterococcus mangumiae</name>
    <dbReference type="NCBI Taxonomy" id="2230878"/>
    <lineage>
        <taxon>Bacteria</taxon>
        <taxon>Bacillati</taxon>
        <taxon>Bacillota</taxon>
        <taxon>Bacilli</taxon>
        <taxon>Lactobacillales</taxon>
        <taxon>Enterococcaceae</taxon>
        <taxon>Enterococcus</taxon>
    </lineage>
</organism>
<evidence type="ECO:0000313" key="2">
    <source>
        <dbReference type="EMBL" id="WYJ79918.1"/>
    </source>
</evidence>
<dbReference type="EMBL" id="CP147250">
    <property type="protein sequence ID" value="WYJ79918.1"/>
    <property type="molecule type" value="Genomic_DNA"/>
</dbReference>
<keyword evidence="1" id="KW-0175">Coiled coil</keyword>
<dbReference type="Proteomes" id="UP000664360">
    <property type="component" value="Chromosome"/>
</dbReference>
<accession>A0ABZ2SW07</accession>
<keyword evidence="3" id="KW-1185">Reference proteome</keyword>
<sequence length="183" mass="21936">MPLYNELLEEQKRKYKEIDLNRVDLEGSISYFREELRNATQTDRMYSQENIKRKLTAERELSEIQSLKQDLDTKRSLMVNETSKRLGNKLRSQAFKEIYTVFQEDIEEPLMEEVEELISRLNEILEVQERSYQDFKEDAIRKVILFEPYLTHDTIDFVVNGIRYSNNSFKMSVTDKIKKKVSF</sequence>
<name>A0ABZ2SW07_9ENTE</name>
<reference evidence="2 3" key="1">
    <citation type="submission" date="2021-03" db="EMBL/GenBank/DDBJ databases">
        <authorList>
            <person name="Gilmore M.S."/>
            <person name="Schwartzman J."/>
            <person name="Van Tyne D."/>
            <person name="Martin M."/>
            <person name="Earl A.M."/>
            <person name="Manson A.L."/>
            <person name="Straub T."/>
            <person name="Salamzade R."/>
            <person name="Saavedra J."/>
            <person name="Lebreton F."/>
            <person name="Prichula J."/>
            <person name="Schaufler K."/>
            <person name="Gaca A."/>
            <person name="Sgardioli B."/>
            <person name="Wagenaar J."/>
            <person name="Strong T."/>
        </authorList>
    </citation>
    <scope>NUCLEOTIDE SEQUENCE [LARGE SCALE GENOMIC DNA]</scope>
    <source>
        <strain evidence="2 3">DIV1094</strain>
    </source>
</reference>
<evidence type="ECO:0000256" key="1">
    <source>
        <dbReference type="SAM" id="Coils"/>
    </source>
</evidence>
<dbReference type="RefSeq" id="WP_206854252.1">
    <property type="nucleotide sequence ID" value="NZ_CP147250.1"/>
</dbReference>